<dbReference type="Proteomes" id="UP001168821">
    <property type="component" value="Unassembled WGS sequence"/>
</dbReference>
<gene>
    <name evidence="2" type="ORF">Zmor_010540</name>
</gene>
<feature type="compositionally biased region" description="Basic and acidic residues" evidence="1">
    <location>
        <begin position="148"/>
        <end position="158"/>
    </location>
</feature>
<proteinExistence type="predicted"/>
<dbReference type="AlphaFoldDB" id="A0AA38IPL1"/>
<feature type="region of interest" description="Disordered" evidence="1">
    <location>
        <begin position="145"/>
        <end position="167"/>
    </location>
</feature>
<evidence type="ECO:0000313" key="2">
    <source>
        <dbReference type="EMBL" id="KAJ3658819.1"/>
    </source>
</evidence>
<accession>A0AA38IPL1</accession>
<protein>
    <recommendedName>
        <fullName evidence="4">Reverse transcriptase</fullName>
    </recommendedName>
</protein>
<evidence type="ECO:0000313" key="3">
    <source>
        <dbReference type="Proteomes" id="UP001168821"/>
    </source>
</evidence>
<evidence type="ECO:0000256" key="1">
    <source>
        <dbReference type="SAM" id="MobiDB-lite"/>
    </source>
</evidence>
<name>A0AA38IPL1_9CUCU</name>
<keyword evidence="3" id="KW-1185">Reference proteome</keyword>
<evidence type="ECO:0008006" key="4">
    <source>
        <dbReference type="Google" id="ProtNLM"/>
    </source>
</evidence>
<reference evidence="2" key="1">
    <citation type="journal article" date="2023" name="G3 (Bethesda)">
        <title>Whole genome assemblies of Zophobas morio and Tenebrio molitor.</title>
        <authorList>
            <person name="Kaur S."/>
            <person name="Stinson S.A."/>
            <person name="diCenzo G.C."/>
        </authorList>
    </citation>
    <scope>NUCLEOTIDE SEQUENCE</scope>
    <source>
        <strain evidence="2">QUZm001</strain>
    </source>
</reference>
<dbReference type="EMBL" id="JALNTZ010000003">
    <property type="protein sequence ID" value="KAJ3658819.1"/>
    <property type="molecule type" value="Genomic_DNA"/>
</dbReference>
<organism evidence="2 3">
    <name type="scientific">Zophobas morio</name>
    <dbReference type="NCBI Taxonomy" id="2755281"/>
    <lineage>
        <taxon>Eukaryota</taxon>
        <taxon>Metazoa</taxon>
        <taxon>Ecdysozoa</taxon>
        <taxon>Arthropoda</taxon>
        <taxon>Hexapoda</taxon>
        <taxon>Insecta</taxon>
        <taxon>Pterygota</taxon>
        <taxon>Neoptera</taxon>
        <taxon>Endopterygota</taxon>
        <taxon>Coleoptera</taxon>
        <taxon>Polyphaga</taxon>
        <taxon>Cucujiformia</taxon>
        <taxon>Tenebrionidae</taxon>
        <taxon>Zophobas</taxon>
    </lineage>
</organism>
<comment type="caution">
    <text evidence="2">The sequence shown here is derived from an EMBL/GenBank/DDBJ whole genome shotgun (WGS) entry which is preliminary data.</text>
</comment>
<sequence length="167" mass="18551">MEANGLSVAPDKSEAMLLVERRTIREMSVRTEGRAIESQEAVGYLGMENGCGSPGRLLPTLGGPRASKRRVLCSVVHGILLYGAEAWIDGYRKQKYRQMLLGIQRTMVLRVCYAYRRVSGEALCVLAGVPPLDLLAEERLCERKRRKNEREADAESRLGKAANSELS</sequence>